<evidence type="ECO:0000313" key="1">
    <source>
        <dbReference type="EMBL" id="MBC3907820.1"/>
    </source>
</evidence>
<dbReference type="Proteomes" id="UP000646911">
    <property type="component" value="Unassembled WGS sequence"/>
</dbReference>
<dbReference type="EMBL" id="JACOFX010000003">
    <property type="protein sequence ID" value="MBC3907820.1"/>
    <property type="molecule type" value="Genomic_DNA"/>
</dbReference>
<evidence type="ECO:0008006" key="3">
    <source>
        <dbReference type="Google" id="ProtNLM"/>
    </source>
</evidence>
<protein>
    <recommendedName>
        <fullName evidence="3">Aromatic ring-opening dioxygenase LigA</fullName>
    </recommendedName>
</protein>
<gene>
    <name evidence="1" type="ORF">H8L47_09585</name>
</gene>
<proteinExistence type="predicted"/>
<keyword evidence="2" id="KW-1185">Reference proteome</keyword>
<sequence>MDIKLNLINRSNDSNNSSVVIFQKNAASNFNELAVAWKVIQNLGVGDSHPFSFPVATYVSASDSWGNYTPQLAAKKGALLQMEQTNSGAQLTQAGCATNPVQIHVANALPQGAVNASVFRDGTLLATLTSIAPGQKAVFEFKPTIWIGVESQVEQGQVMNSAILSNVNTELSLLGVASADIIMTGGGPGANSTPFSFVLDNIQHA</sequence>
<evidence type="ECO:0000313" key="2">
    <source>
        <dbReference type="Proteomes" id="UP000646911"/>
    </source>
</evidence>
<organism evidence="1 2">
    <name type="scientific">Undibacterium umbellatum</name>
    <dbReference type="NCBI Taxonomy" id="2762300"/>
    <lineage>
        <taxon>Bacteria</taxon>
        <taxon>Pseudomonadati</taxon>
        <taxon>Pseudomonadota</taxon>
        <taxon>Betaproteobacteria</taxon>
        <taxon>Burkholderiales</taxon>
        <taxon>Oxalobacteraceae</taxon>
        <taxon>Undibacterium</taxon>
    </lineage>
</organism>
<dbReference type="RefSeq" id="WP_186953362.1">
    <property type="nucleotide sequence ID" value="NZ_JACOFX010000003.1"/>
</dbReference>
<name>A0ABR6Z7U2_9BURK</name>
<accession>A0ABR6Z7U2</accession>
<comment type="caution">
    <text evidence="1">The sequence shown here is derived from an EMBL/GenBank/DDBJ whole genome shotgun (WGS) entry which is preliminary data.</text>
</comment>
<reference evidence="1 2" key="1">
    <citation type="submission" date="2020-08" db="EMBL/GenBank/DDBJ databases">
        <title>Novel species isolated from subtropical streams in China.</title>
        <authorList>
            <person name="Lu H."/>
        </authorList>
    </citation>
    <scope>NUCLEOTIDE SEQUENCE [LARGE SCALE GENOMIC DNA]</scope>
    <source>
        <strain evidence="1 2">NL8W</strain>
    </source>
</reference>